<name>A0A4Q0SAT3_9BRAD</name>
<proteinExistence type="predicted"/>
<gene>
    <name evidence="1" type="ORF">XH94_29875</name>
</gene>
<accession>A0A4Q0SAT3</accession>
<dbReference type="EMBL" id="LBJM01000083">
    <property type="protein sequence ID" value="RXH33418.1"/>
    <property type="molecule type" value="Genomic_DNA"/>
</dbReference>
<evidence type="ECO:0000313" key="2">
    <source>
        <dbReference type="Proteomes" id="UP000290565"/>
    </source>
</evidence>
<organism evidence="1 2">
    <name type="scientific">Bradyrhizobium zhanjiangense</name>
    <dbReference type="NCBI Taxonomy" id="1325107"/>
    <lineage>
        <taxon>Bacteria</taxon>
        <taxon>Pseudomonadati</taxon>
        <taxon>Pseudomonadota</taxon>
        <taxon>Alphaproteobacteria</taxon>
        <taxon>Hyphomicrobiales</taxon>
        <taxon>Nitrobacteraceae</taxon>
        <taxon>Bradyrhizobium</taxon>
    </lineage>
</organism>
<evidence type="ECO:0000313" key="1">
    <source>
        <dbReference type="EMBL" id="RXH33418.1"/>
    </source>
</evidence>
<comment type="caution">
    <text evidence="1">The sequence shown here is derived from an EMBL/GenBank/DDBJ whole genome shotgun (WGS) entry which is preliminary data.</text>
</comment>
<dbReference type="Proteomes" id="UP000290565">
    <property type="component" value="Unassembled WGS sequence"/>
</dbReference>
<protein>
    <submittedName>
        <fullName evidence="1">Uncharacterized protein</fullName>
    </submittedName>
</protein>
<dbReference type="AlphaFoldDB" id="A0A4Q0SAT3"/>
<sequence>MVWAVADIVIVMAPRDSAEAPGPERSGPAHRPALLKDTEIEMASTGGGCIATMQGPTWRLTLWSKPAPPFPEVSGFSGDIKGLGRALDLEKAPFLLA</sequence>
<reference evidence="1 2" key="1">
    <citation type="submission" date="2015-04" db="EMBL/GenBank/DDBJ databases">
        <title>Comparative genomics of rhizobia nodulating Arachis hypogaea in China.</title>
        <authorList>
            <person name="Li Y."/>
        </authorList>
    </citation>
    <scope>NUCLEOTIDE SEQUENCE [LARGE SCALE GENOMIC DNA]</scope>
    <source>
        <strain evidence="1 2">CCBAU 51787</strain>
    </source>
</reference>